<keyword evidence="1" id="KW-0812">Transmembrane</keyword>
<name>A0A4R6KJV6_9ACTN</name>
<keyword evidence="1" id="KW-1133">Transmembrane helix</keyword>
<keyword evidence="1" id="KW-0472">Membrane</keyword>
<dbReference type="AlphaFoldDB" id="A0A4R6KJV6"/>
<feature type="transmembrane region" description="Helical" evidence="1">
    <location>
        <begin position="22"/>
        <end position="41"/>
    </location>
</feature>
<proteinExistence type="predicted"/>
<protein>
    <submittedName>
        <fullName evidence="2">Uncharacterized protein</fullName>
    </submittedName>
</protein>
<dbReference type="Proteomes" id="UP000295388">
    <property type="component" value="Unassembled WGS sequence"/>
</dbReference>
<keyword evidence="3" id="KW-1185">Reference proteome</keyword>
<sequence length="216" mass="22919">MVGVKVYSDVGAQRFGQVLGDLLLLGWIGFCTALGLVVFRITNALGYPGRKAAEAGDGLAEDLRRMSEPIGKVPAVGDQLRAPVDGAAGAAARLAEAGRDQAHAVEQLAYLLAGVTIGLPVLFAVLIWLPRRIRFSRRATAAQKFVDNEADLDLFALRAMANQPMHRLAKISDDPVTAWREGDTAVIARLADLELRSTGIKAPRPLPSTNGEGVAG</sequence>
<accession>A0A4R6KJV6</accession>
<evidence type="ECO:0000313" key="2">
    <source>
        <dbReference type="EMBL" id="TDO51413.1"/>
    </source>
</evidence>
<dbReference type="OrthoDB" id="5198533at2"/>
<feature type="transmembrane region" description="Helical" evidence="1">
    <location>
        <begin position="108"/>
        <end position="129"/>
    </location>
</feature>
<evidence type="ECO:0000256" key="1">
    <source>
        <dbReference type="SAM" id="Phobius"/>
    </source>
</evidence>
<reference evidence="2 3" key="1">
    <citation type="submission" date="2019-03" db="EMBL/GenBank/DDBJ databases">
        <title>Genomic Encyclopedia of Type Strains, Phase III (KMG-III): the genomes of soil and plant-associated and newly described type strains.</title>
        <authorList>
            <person name="Whitman W."/>
        </authorList>
    </citation>
    <scope>NUCLEOTIDE SEQUENCE [LARGE SCALE GENOMIC DNA]</scope>
    <source>
        <strain evidence="2 3">VKM Ac-2527</strain>
    </source>
</reference>
<evidence type="ECO:0000313" key="3">
    <source>
        <dbReference type="Proteomes" id="UP000295388"/>
    </source>
</evidence>
<gene>
    <name evidence="2" type="ORF">EV643_103150</name>
</gene>
<dbReference type="EMBL" id="SNWQ01000003">
    <property type="protein sequence ID" value="TDO51413.1"/>
    <property type="molecule type" value="Genomic_DNA"/>
</dbReference>
<comment type="caution">
    <text evidence="2">The sequence shown here is derived from an EMBL/GenBank/DDBJ whole genome shotgun (WGS) entry which is preliminary data.</text>
</comment>
<organism evidence="2 3">
    <name type="scientific">Kribbella caucasensis</name>
    <dbReference type="NCBI Taxonomy" id="2512215"/>
    <lineage>
        <taxon>Bacteria</taxon>
        <taxon>Bacillati</taxon>
        <taxon>Actinomycetota</taxon>
        <taxon>Actinomycetes</taxon>
        <taxon>Propionibacteriales</taxon>
        <taxon>Kribbellaceae</taxon>
        <taxon>Kribbella</taxon>
    </lineage>
</organism>